<protein>
    <submittedName>
        <fullName evidence="3">Uncharacterized protein</fullName>
    </submittedName>
</protein>
<proteinExistence type="predicted"/>
<dbReference type="AlphaFoldDB" id="A0A543Q1X9"/>
<organism evidence="3 4">
    <name type="scientific">Acidithiobacillus thiooxidans ATCC 19377</name>
    <dbReference type="NCBI Taxonomy" id="637390"/>
    <lineage>
        <taxon>Bacteria</taxon>
        <taxon>Pseudomonadati</taxon>
        <taxon>Pseudomonadota</taxon>
        <taxon>Acidithiobacillia</taxon>
        <taxon>Acidithiobacillales</taxon>
        <taxon>Acidithiobacillaceae</taxon>
        <taxon>Acidithiobacillus</taxon>
    </lineage>
</organism>
<dbReference type="Proteomes" id="UP000315403">
    <property type="component" value="Unassembled WGS sequence"/>
</dbReference>
<reference evidence="3 4" key="1">
    <citation type="submission" date="2019-03" db="EMBL/GenBank/DDBJ databases">
        <title>New insights into Acidothiobacillus thiooxidans sulfur metabolism through coupled gene expression, solution geochemistry, microscopy and spectroscopy analyses.</title>
        <authorList>
            <person name="Camacho D."/>
            <person name="Frazao R."/>
            <person name="Fouillen A."/>
            <person name="Nanci A."/>
            <person name="Lang B.F."/>
            <person name="Apte S.C."/>
            <person name="Baron C."/>
            <person name="Warren L.A."/>
        </authorList>
    </citation>
    <scope>NUCLEOTIDE SEQUENCE [LARGE SCALE GENOMIC DNA]</scope>
    <source>
        <strain evidence="3 4">ATCC 19377</strain>
    </source>
</reference>
<keyword evidence="2" id="KW-1133">Transmembrane helix</keyword>
<accession>A0A543Q1X9</accession>
<keyword evidence="2" id="KW-0472">Membrane</keyword>
<evidence type="ECO:0000313" key="4">
    <source>
        <dbReference type="Proteomes" id="UP000315403"/>
    </source>
</evidence>
<name>A0A543Q1X9_ACITH</name>
<evidence type="ECO:0000256" key="2">
    <source>
        <dbReference type="SAM" id="Phobius"/>
    </source>
</evidence>
<dbReference type="EMBL" id="SZUV01000001">
    <property type="protein sequence ID" value="TQN50325.1"/>
    <property type="molecule type" value="Genomic_DNA"/>
</dbReference>
<gene>
    <name evidence="3" type="ORF">DLNHIDIE_00178</name>
</gene>
<evidence type="ECO:0000256" key="1">
    <source>
        <dbReference type="SAM" id="MobiDB-lite"/>
    </source>
</evidence>
<feature type="transmembrane region" description="Helical" evidence="2">
    <location>
        <begin position="75"/>
        <end position="95"/>
    </location>
</feature>
<keyword evidence="2" id="KW-0812">Transmembrane</keyword>
<feature type="compositionally biased region" description="Polar residues" evidence="1">
    <location>
        <begin position="9"/>
        <end position="20"/>
    </location>
</feature>
<feature type="region of interest" description="Disordered" evidence="1">
    <location>
        <begin position="1"/>
        <end position="20"/>
    </location>
</feature>
<comment type="caution">
    <text evidence="3">The sequence shown here is derived from an EMBL/GenBank/DDBJ whole genome shotgun (WGS) entry which is preliminary data.</text>
</comment>
<sequence>MCAEETTESMDTLRSEGNMSETQAKAIAKAVGVALHQGVATHDDINEVKSLIGHVDTRVTILETKLSAKLKIQQFWIYLIVGLTALTNPVALNIYQSLGLIK</sequence>
<evidence type="ECO:0000313" key="3">
    <source>
        <dbReference type="EMBL" id="TQN50325.1"/>
    </source>
</evidence>